<dbReference type="PANTHER" id="PTHR30346:SF28">
    <property type="entry name" value="HTH-TYPE TRANSCRIPTIONAL REGULATOR CYNR"/>
    <property type="match status" value="1"/>
</dbReference>
<dbReference type="Proteomes" id="UP000534186">
    <property type="component" value="Unassembled WGS sequence"/>
</dbReference>
<accession>A0A7Y9NQB5</accession>
<name>A0A7Y9NQB5_9BACT</name>
<dbReference type="AlphaFoldDB" id="A0A7Y9NQB5"/>
<protein>
    <submittedName>
        <fullName evidence="7">DNA-binding transcriptional LysR family regulator</fullName>
    </submittedName>
</protein>
<evidence type="ECO:0000256" key="5">
    <source>
        <dbReference type="SAM" id="MobiDB-lite"/>
    </source>
</evidence>
<dbReference type="GO" id="GO:0003700">
    <property type="term" value="F:DNA-binding transcription factor activity"/>
    <property type="evidence" value="ECO:0007669"/>
    <property type="project" value="InterPro"/>
</dbReference>
<dbReference type="EMBL" id="JACCCV010000002">
    <property type="protein sequence ID" value="NYF53599.1"/>
    <property type="molecule type" value="Genomic_DNA"/>
</dbReference>
<reference evidence="7 8" key="1">
    <citation type="submission" date="2020-07" db="EMBL/GenBank/DDBJ databases">
        <title>Genomic Encyclopedia of Type Strains, Phase IV (KMG-V): Genome sequencing to study the core and pangenomes of soil and plant-associated prokaryotes.</title>
        <authorList>
            <person name="Whitman W."/>
        </authorList>
    </citation>
    <scope>NUCLEOTIDE SEQUENCE [LARGE SCALE GENOMIC DNA]</scope>
    <source>
        <strain evidence="7 8">M8UP30</strain>
    </source>
</reference>
<keyword evidence="2" id="KW-0805">Transcription regulation</keyword>
<feature type="domain" description="HTH lysR-type" evidence="6">
    <location>
        <begin position="1"/>
        <end position="63"/>
    </location>
</feature>
<dbReference type="InterPro" id="IPR036390">
    <property type="entry name" value="WH_DNA-bd_sf"/>
</dbReference>
<proteinExistence type="inferred from homology"/>
<evidence type="ECO:0000256" key="3">
    <source>
        <dbReference type="ARBA" id="ARBA00023125"/>
    </source>
</evidence>
<evidence type="ECO:0000256" key="4">
    <source>
        <dbReference type="ARBA" id="ARBA00023163"/>
    </source>
</evidence>
<dbReference type="Pfam" id="PF03466">
    <property type="entry name" value="LysR_substrate"/>
    <property type="match status" value="1"/>
</dbReference>
<dbReference type="Pfam" id="PF00126">
    <property type="entry name" value="HTH_1"/>
    <property type="match status" value="1"/>
</dbReference>
<dbReference type="CDD" id="cd08414">
    <property type="entry name" value="PBP2_LTTR_aromatics_like"/>
    <property type="match status" value="1"/>
</dbReference>
<dbReference type="PANTHER" id="PTHR30346">
    <property type="entry name" value="TRANSCRIPTIONAL DUAL REGULATOR HCAR-RELATED"/>
    <property type="match status" value="1"/>
</dbReference>
<dbReference type="Gene3D" id="3.40.190.10">
    <property type="entry name" value="Periplasmic binding protein-like II"/>
    <property type="match status" value="2"/>
</dbReference>
<dbReference type="InterPro" id="IPR000847">
    <property type="entry name" value="LysR_HTH_N"/>
</dbReference>
<feature type="region of interest" description="Disordered" evidence="5">
    <location>
        <begin position="315"/>
        <end position="336"/>
    </location>
</feature>
<evidence type="ECO:0000256" key="1">
    <source>
        <dbReference type="ARBA" id="ARBA00009437"/>
    </source>
</evidence>
<dbReference type="InterPro" id="IPR005119">
    <property type="entry name" value="LysR_subst-bd"/>
</dbReference>
<keyword evidence="4" id="KW-0804">Transcription</keyword>
<evidence type="ECO:0000313" key="8">
    <source>
        <dbReference type="Proteomes" id="UP000534186"/>
    </source>
</evidence>
<dbReference type="Gene3D" id="1.10.10.10">
    <property type="entry name" value="Winged helix-like DNA-binding domain superfamily/Winged helix DNA-binding domain"/>
    <property type="match status" value="1"/>
</dbReference>
<gene>
    <name evidence="7" type="ORF">HDF12_003998</name>
</gene>
<dbReference type="GO" id="GO:0003677">
    <property type="term" value="F:DNA binding"/>
    <property type="evidence" value="ECO:0007669"/>
    <property type="project" value="UniProtKB-KW"/>
</dbReference>
<dbReference type="SUPFAM" id="SSF53850">
    <property type="entry name" value="Periplasmic binding protein-like II"/>
    <property type="match status" value="1"/>
</dbReference>
<organism evidence="7 8">
    <name type="scientific">Tunturiibacter lichenicola</name>
    <dbReference type="NCBI Taxonomy" id="2051959"/>
    <lineage>
        <taxon>Bacteria</taxon>
        <taxon>Pseudomonadati</taxon>
        <taxon>Acidobacteriota</taxon>
        <taxon>Terriglobia</taxon>
        <taxon>Terriglobales</taxon>
        <taxon>Acidobacteriaceae</taxon>
        <taxon>Tunturiibacter</taxon>
    </lineage>
</organism>
<comment type="caution">
    <text evidence="7">The sequence shown here is derived from an EMBL/GenBank/DDBJ whole genome shotgun (WGS) entry which is preliminary data.</text>
</comment>
<dbReference type="PROSITE" id="PS50931">
    <property type="entry name" value="HTH_LYSR"/>
    <property type="match status" value="1"/>
</dbReference>
<comment type="similarity">
    <text evidence="1">Belongs to the LysR transcriptional regulatory family.</text>
</comment>
<evidence type="ECO:0000313" key="7">
    <source>
        <dbReference type="EMBL" id="NYF53599.1"/>
    </source>
</evidence>
<dbReference type="SUPFAM" id="SSF46785">
    <property type="entry name" value="Winged helix' DNA-binding domain"/>
    <property type="match status" value="1"/>
</dbReference>
<evidence type="ECO:0000256" key="2">
    <source>
        <dbReference type="ARBA" id="ARBA00023015"/>
    </source>
</evidence>
<dbReference type="InterPro" id="IPR036388">
    <property type="entry name" value="WH-like_DNA-bd_sf"/>
</dbReference>
<sequence length="336" mass="37616">MYEWAELRHFKYLLTILERQGFRAAAEELRTAQPNLSVQARQFQENASVRLFRKMKGGRIRPTETGLAFIALAKLLLETRDEVINALIAIERGEVSSVRFGCTPLVDPGLFRTFCDLHKEILPVCPVRPTHGDTAHLAEEVVSGTVDAAFVTLPLRHPDLRIEELRRDRLVACLRRDDPLAAKASLQTADLQGNLAVLYHPQRHPDAHERLLELLRDAGVQPEEHSCASHPSEMQTLVKGGHGFALIREGTHLDEELTTRPIAGVDWTVDTALIYHKVRHPKTVPILVKRLMKQLPQKGKEPAANKVSISVQTSIATGKRPSQPVKDEPVQMTLIS</sequence>
<evidence type="ECO:0000259" key="6">
    <source>
        <dbReference type="PROSITE" id="PS50931"/>
    </source>
</evidence>
<keyword evidence="3 7" id="KW-0238">DNA-binding</keyword>
<dbReference type="GO" id="GO:0032993">
    <property type="term" value="C:protein-DNA complex"/>
    <property type="evidence" value="ECO:0007669"/>
    <property type="project" value="TreeGrafter"/>
</dbReference>